<accession>B0MK22</accession>
<evidence type="ECO:0000313" key="2">
    <source>
        <dbReference type="EMBL" id="EDS01941.1"/>
    </source>
</evidence>
<keyword evidence="3" id="KW-1185">Reference proteome</keyword>
<reference evidence="2" key="1">
    <citation type="submission" date="2007-10" db="EMBL/GenBank/DDBJ databases">
        <authorList>
            <person name="Fulton L."/>
            <person name="Clifton S."/>
            <person name="Fulton B."/>
            <person name="Xu J."/>
            <person name="Minx P."/>
            <person name="Pepin K.H."/>
            <person name="Johnson M."/>
            <person name="Thiruvilangam P."/>
            <person name="Bhonagiri V."/>
            <person name="Nash W.E."/>
            <person name="Mardis E.R."/>
            <person name="Wilson R.K."/>
        </authorList>
    </citation>
    <scope>NUCLEOTIDE SEQUENCE [LARGE SCALE GENOMIC DNA]</scope>
    <source>
        <strain evidence="2">DSM 15702</strain>
    </source>
</reference>
<name>B0MK22_9FIRM</name>
<feature type="transmembrane region" description="Helical" evidence="1">
    <location>
        <begin position="36"/>
        <end position="57"/>
    </location>
</feature>
<comment type="caution">
    <text evidence="2">The sequence shown here is derived from an EMBL/GenBank/DDBJ whole genome shotgun (WGS) entry which is preliminary data.</text>
</comment>
<dbReference type="Gene3D" id="1.10.1760.20">
    <property type="match status" value="1"/>
</dbReference>
<dbReference type="Proteomes" id="UP000005326">
    <property type="component" value="Unassembled WGS sequence"/>
</dbReference>
<proteinExistence type="predicted"/>
<feature type="transmembrane region" description="Helical" evidence="1">
    <location>
        <begin position="132"/>
        <end position="156"/>
    </location>
</feature>
<feature type="transmembrane region" description="Helical" evidence="1">
    <location>
        <begin position="69"/>
        <end position="94"/>
    </location>
</feature>
<gene>
    <name evidence="2" type="primary">thiW</name>
    <name evidence="2" type="ORF">EUBSIR_00141</name>
</gene>
<dbReference type="NCBIfam" id="TIGR02359">
    <property type="entry name" value="thiW"/>
    <property type="match status" value="1"/>
</dbReference>
<keyword evidence="1" id="KW-1133">Transmembrane helix</keyword>
<sequence length="205" mass="21704">MRIKTSAPADSVGAFLTTKEKRYFCMNKKVSIQKLAISGVLIALAVVLSGFSIPIGASKCFPIQHMVNVIAGTLLGPWYAVGMAFVTSLIRLIMGTGTLLAFPGSMVGALCCGLAFRYIFPKWSFAKRVPIAFLGEIIGTGILGAMAAFPIATFVMGKEAALFTYVIPFGVSTVGGALIASVLMFALAKTGVINMMFRQTSEKKA</sequence>
<organism evidence="2 3">
    <name type="scientific">[Eubacterium] siraeum DSM 15702</name>
    <dbReference type="NCBI Taxonomy" id="428128"/>
    <lineage>
        <taxon>Bacteria</taxon>
        <taxon>Bacillati</taxon>
        <taxon>Bacillota</taxon>
        <taxon>Clostridia</taxon>
        <taxon>Eubacteriales</taxon>
        <taxon>Oscillospiraceae</taxon>
        <taxon>Oscillospiraceae incertae sedis</taxon>
    </lineage>
</organism>
<reference evidence="2" key="2">
    <citation type="submission" date="2014-06" db="EMBL/GenBank/DDBJ databases">
        <title>Draft genome sequence of Eubacterium siraeum (DSM 15702).</title>
        <authorList>
            <person name="Sudarsanam P."/>
            <person name="Ley R."/>
            <person name="Guruge J."/>
            <person name="Turnbaugh P.J."/>
            <person name="Mahowald M."/>
            <person name="Liep D."/>
            <person name="Gordon J."/>
        </authorList>
    </citation>
    <scope>NUCLEOTIDE SEQUENCE</scope>
    <source>
        <strain evidence="2">DSM 15702</strain>
    </source>
</reference>
<protein>
    <submittedName>
        <fullName evidence="2">Protein ThiW</fullName>
    </submittedName>
</protein>
<keyword evidence="1" id="KW-0472">Membrane</keyword>
<evidence type="ECO:0000256" key="1">
    <source>
        <dbReference type="SAM" id="Phobius"/>
    </source>
</evidence>
<evidence type="ECO:0000313" key="3">
    <source>
        <dbReference type="Proteomes" id="UP000005326"/>
    </source>
</evidence>
<feature type="transmembrane region" description="Helical" evidence="1">
    <location>
        <begin position="162"/>
        <end position="188"/>
    </location>
</feature>
<dbReference type="Pfam" id="PF09512">
    <property type="entry name" value="ThiW"/>
    <property type="match status" value="1"/>
</dbReference>
<dbReference type="PIRSF" id="PIRSF024534">
    <property type="entry name" value="ThiW"/>
    <property type="match status" value="1"/>
</dbReference>
<keyword evidence="1" id="KW-0812">Transmembrane</keyword>
<feature type="transmembrane region" description="Helical" evidence="1">
    <location>
        <begin position="100"/>
        <end position="120"/>
    </location>
</feature>
<dbReference type="AlphaFoldDB" id="B0MK22"/>
<dbReference type="EMBL" id="ABCA03000023">
    <property type="protein sequence ID" value="EDS01941.1"/>
    <property type="molecule type" value="Genomic_DNA"/>
</dbReference>
<dbReference type="InterPro" id="IPR012652">
    <property type="entry name" value="ThiW"/>
</dbReference>